<organism evidence="4 5">
    <name type="scientific">Ammonifex thiophilus</name>
    <dbReference type="NCBI Taxonomy" id="444093"/>
    <lineage>
        <taxon>Bacteria</taxon>
        <taxon>Bacillati</taxon>
        <taxon>Bacillota</taxon>
        <taxon>Clostridia</taxon>
        <taxon>Thermoanaerobacterales</taxon>
        <taxon>Thermoanaerobacteraceae</taxon>
        <taxon>Ammonifex</taxon>
    </lineage>
</organism>
<evidence type="ECO:0000256" key="2">
    <source>
        <dbReference type="PROSITE-ProRule" id="PRU00335"/>
    </source>
</evidence>
<dbReference type="InterPro" id="IPR009057">
    <property type="entry name" value="Homeodomain-like_sf"/>
</dbReference>
<proteinExistence type="predicted"/>
<dbReference type="RefSeq" id="WP_115792335.1">
    <property type="nucleotide sequence ID" value="NZ_QSLN01000004.1"/>
</dbReference>
<comment type="caution">
    <text evidence="4">The sequence shown here is derived from an EMBL/GenBank/DDBJ whole genome shotgun (WGS) entry which is preliminary data.</text>
</comment>
<sequence>MSAKTDSLEQPAKTRILKAAEEVFAAKGFAGARVDEIATRARINKRMLYHYFGDKEKLYLSVLENNFARALKLTHQALGGNSTPPEQAEQVITRYFLFLAEHPRYARLVAWEMLEGGNYARKILPPIWERGLSSLRSILERGMKEGYFRQDIDVDQLLITLHTLCIAYFTHKSMLAILWHGDPHSPENLKRRLDHILRLFRQYVTPHPEGGANA</sequence>
<evidence type="ECO:0000256" key="1">
    <source>
        <dbReference type="ARBA" id="ARBA00023125"/>
    </source>
</evidence>
<dbReference type="InterPro" id="IPR050109">
    <property type="entry name" value="HTH-type_TetR-like_transc_reg"/>
</dbReference>
<dbReference type="GO" id="GO:0003677">
    <property type="term" value="F:DNA binding"/>
    <property type="evidence" value="ECO:0007669"/>
    <property type="project" value="UniProtKB-UniRule"/>
</dbReference>
<dbReference type="InterPro" id="IPR001647">
    <property type="entry name" value="HTH_TetR"/>
</dbReference>
<protein>
    <submittedName>
        <fullName evidence="4">TetR/AcrR family transcriptional regulator</fullName>
    </submittedName>
</protein>
<dbReference type="AlphaFoldDB" id="A0A3D8P3V4"/>
<gene>
    <name evidence="4" type="ORF">DXX99_04560</name>
</gene>
<dbReference type="SUPFAM" id="SSF46689">
    <property type="entry name" value="Homeodomain-like"/>
    <property type="match status" value="1"/>
</dbReference>
<feature type="DNA-binding region" description="H-T-H motif" evidence="2">
    <location>
        <begin position="33"/>
        <end position="52"/>
    </location>
</feature>
<evidence type="ECO:0000259" key="3">
    <source>
        <dbReference type="PROSITE" id="PS50977"/>
    </source>
</evidence>
<dbReference type="Pfam" id="PF17938">
    <property type="entry name" value="TetR_C_29"/>
    <property type="match status" value="1"/>
</dbReference>
<dbReference type="Pfam" id="PF00440">
    <property type="entry name" value="TetR_N"/>
    <property type="match status" value="1"/>
</dbReference>
<dbReference type="OrthoDB" id="9815924at2"/>
<dbReference type="SUPFAM" id="SSF48498">
    <property type="entry name" value="Tetracyclin repressor-like, C-terminal domain"/>
    <property type="match status" value="1"/>
</dbReference>
<accession>A0A3D8P3V4</accession>
<dbReference type="InterPro" id="IPR036271">
    <property type="entry name" value="Tet_transcr_reg_TetR-rel_C_sf"/>
</dbReference>
<feature type="domain" description="HTH tetR-type" evidence="3">
    <location>
        <begin position="10"/>
        <end position="70"/>
    </location>
</feature>
<keyword evidence="1 2" id="KW-0238">DNA-binding</keyword>
<dbReference type="InterPro" id="IPR041474">
    <property type="entry name" value="NicS_C"/>
</dbReference>
<dbReference type="PROSITE" id="PS50977">
    <property type="entry name" value="HTH_TETR_2"/>
    <property type="match status" value="1"/>
</dbReference>
<dbReference type="Gene3D" id="1.10.357.10">
    <property type="entry name" value="Tetracycline Repressor, domain 2"/>
    <property type="match status" value="1"/>
</dbReference>
<dbReference type="PANTHER" id="PTHR30328:SF54">
    <property type="entry name" value="HTH-TYPE TRANSCRIPTIONAL REPRESSOR SCO4008"/>
    <property type="match status" value="1"/>
</dbReference>
<reference evidence="4 5" key="1">
    <citation type="submission" date="2018-08" db="EMBL/GenBank/DDBJ databases">
        <title>Form III RuBisCO-mediated autotrophy in Thermodesulfobium bacteria.</title>
        <authorList>
            <person name="Toshchakov S.V."/>
            <person name="Kublanov I.V."/>
            <person name="Frolov E."/>
            <person name="Bonch-Osmolovskaya E.A."/>
            <person name="Tourova T.P."/>
            <person name="Chernych N.A."/>
            <person name="Lebedinsky A.V."/>
        </authorList>
    </citation>
    <scope>NUCLEOTIDE SEQUENCE [LARGE SCALE GENOMIC DNA]</scope>
    <source>
        <strain evidence="4 5">SR</strain>
    </source>
</reference>
<dbReference type="Proteomes" id="UP000256329">
    <property type="component" value="Unassembled WGS sequence"/>
</dbReference>
<keyword evidence="5" id="KW-1185">Reference proteome</keyword>
<evidence type="ECO:0000313" key="4">
    <source>
        <dbReference type="EMBL" id="RDV83575.1"/>
    </source>
</evidence>
<dbReference type="PANTHER" id="PTHR30328">
    <property type="entry name" value="TRANSCRIPTIONAL REPRESSOR"/>
    <property type="match status" value="1"/>
</dbReference>
<dbReference type="EMBL" id="QSLN01000004">
    <property type="protein sequence ID" value="RDV83575.1"/>
    <property type="molecule type" value="Genomic_DNA"/>
</dbReference>
<evidence type="ECO:0000313" key="5">
    <source>
        <dbReference type="Proteomes" id="UP000256329"/>
    </source>
</evidence>
<name>A0A3D8P3V4_9THEO</name>
<dbReference type="GO" id="GO:0006355">
    <property type="term" value="P:regulation of DNA-templated transcription"/>
    <property type="evidence" value="ECO:0007669"/>
    <property type="project" value="UniProtKB-ARBA"/>
</dbReference>
<dbReference type="PRINTS" id="PR00455">
    <property type="entry name" value="HTHTETR"/>
</dbReference>